<dbReference type="InterPro" id="IPR025966">
    <property type="entry name" value="OppC_N"/>
</dbReference>
<dbReference type="InterPro" id="IPR050366">
    <property type="entry name" value="BP-dependent_transpt_permease"/>
</dbReference>
<dbReference type="CDD" id="cd06261">
    <property type="entry name" value="TM_PBP2"/>
    <property type="match status" value="1"/>
</dbReference>
<dbReference type="SUPFAM" id="SSF161098">
    <property type="entry name" value="MetI-like"/>
    <property type="match status" value="1"/>
</dbReference>
<sequence length="491" mass="53195">MSTITDSEDPAAIAALDGTESFLERVLAYPRPAAVWTVVALALFALEAGAVAHFVATLLVDLVRALPGTYDPAAFSRLASATAQVPTLLSRETIPNAGYWNGRSFVGTFLQLPPHLAWFLRVGLVYVYSFAFVAWIWVGFDRYRRYYRAADWSPRDDVIDRFRNHYWGIFGLVVVFMFVVMAVFAPALGPTTVEKNMQNPYGHTITHWDAEQNEPTQVTVGQANRASQSRGTRTNNVAPLSYDQFGRYHPFGTLPTGRDLFTFIAAGARISLVIGLLSVSLSIAIASTLALLSAYYKGAVDLSFVLLSDAVMALPQLLLLIMLTVVLSGTWIGNLYNGAFVLALIFAGTGWPYMWRSFRGPALQVAQREWVDAARSFGQRPTAIMRKHMLPYITGYVLIYGSMTLGGAIIAIAGLSYLGLGVNPPTPEWGRAVNAGQPYVDTVSWHISLIPGVLITLVVTGFNALGDGVRDAIDPESDSAAGEAGGRGGGA</sequence>
<evidence type="ECO:0000313" key="9">
    <source>
        <dbReference type="EMBL" id="SHH26221.1"/>
    </source>
</evidence>
<keyword evidence="10" id="KW-1185">Reference proteome</keyword>
<dbReference type="InterPro" id="IPR000515">
    <property type="entry name" value="MetI-like"/>
</dbReference>
<protein>
    <submittedName>
        <fullName evidence="9">Peptide/nickel transport system permease protein</fullName>
    </submittedName>
</protein>
<evidence type="ECO:0000256" key="3">
    <source>
        <dbReference type="ARBA" id="ARBA00022475"/>
    </source>
</evidence>
<dbReference type="GO" id="GO:0055085">
    <property type="term" value="P:transmembrane transport"/>
    <property type="evidence" value="ECO:0007669"/>
    <property type="project" value="InterPro"/>
</dbReference>
<keyword evidence="3" id="KW-1003">Cell membrane</keyword>
<dbReference type="EMBL" id="FQWV01000005">
    <property type="protein sequence ID" value="SHH26221.1"/>
    <property type="molecule type" value="Genomic_DNA"/>
</dbReference>
<feature type="transmembrane region" description="Helical" evidence="7">
    <location>
        <begin position="166"/>
        <end position="188"/>
    </location>
</feature>
<feature type="transmembrane region" description="Helical" evidence="7">
    <location>
        <begin position="260"/>
        <end position="292"/>
    </location>
</feature>
<evidence type="ECO:0000259" key="8">
    <source>
        <dbReference type="PROSITE" id="PS50928"/>
    </source>
</evidence>
<keyword evidence="5 7" id="KW-1133">Transmembrane helix</keyword>
<evidence type="ECO:0000256" key="2">
    <source>
        <dbReference type="ARBA" id="ARBA00022448"/>
    </source>
</evidence>
<dbReference type="PANTHER" id="PTHR43386:SF1">
    <property type="entry name" value="D,D-DIPEPTIDE TRANSPORT SYSTEM PERMEASE PROTEIN DDPC-RELATED"/>
    <property type="match status" value="1"/>
</dbReference>
<gene>
    <name evidence="9" type="ORF">SAMN05443636_2214</name>
</gene>
<feature type="transmembrane region" description="Helical" evidence="7">
    <location>
        <begin position="443"/>
        <end position="465"/>
    </location>
</feature>
<keyword evidence="6 7" id="KW-0472">Membrane</keyword>
<comment type="similarity">
    <text evidence="7">Belongs to the binding-protein-dependent transport system permease family.</text>
</comment>
<keyword evidence="4 7" id="KW-0812">Transmembrane</keyword>
<evidence type="ECO:0000256" key="6">
    <source>
        <dbReference type="ARBA" id="ARBA00023136"/>
    </source>
</evidence>
<feature type="transmembrane region" description="Helical" evidence="7">
    <location>
        <begin position="118"/>
        <end position="138"/>
    </location>
</feature>
<evidence type="ECO:0000256" key="1">
    <source>
        <dbReference type="ARBA" id="ARBA00004651"/>
    </source>
</evidence>
<comment type="subcellular location">
    <subcellularLocation>
        <location evidence="1 7">Cell membrane</location>
        <topology evidence="1 7">Multi-pass membrane protein</topology>
    </subcellularLocation>
</comment>
<feature type="domain" description="ABC transmembrane type-1" evidence="8">
    <location>
        <begin position="268"/>
        <end position="466"/>
    </location>
</feature>
<dbReference type="Pfam" id="PF12911">
    <property type="entry name" value="OppC_N"/>
    <property type="match status" value="1"/>
</dbReference>
<dbReference type="RefSeq" id="WP_079991604.1">
    <property type="nucleotide sequence ID" value="NZ_FQWV01000005.1"/>
</dbReference>
<dbReference type="Proteomes" id="UP000184357">
    <property type="component" value="Unassembled WGS sequence"/>
</dbReference>
<dbReference type="Pfam" id="PF00528">
    <property type="entry name" value="BPD_transp_1"/>
    <property type="match status" value="1"/>
</dbReference>
<evidence type="ECO:0000313" key="10">
    <source>
        <dbReference type="Proteomes" id="UP000184357"/>
    </source>
</evidence>
<feature type="transmembrane region" description="Helical" evidence="7">
    <location>
        <begin position="33"/>
        <end position="56"/>
    </location>
</feature>
<proteinExistence type="inferred from homology"/>
<feature type="transmembrane region" description="Helical" evidence="7">
    <location>
        <begin position="395"/>
        <end position="420"/>
    </location>
</feature>
<name>A0A1M5RIZ3_9EURY</name>
<feature type="transmembrane region" description="Helical" evidence="7">
    <location>
        <begin position="335"/>
        <end position="354"/>
    </location>
</feature>
<evidence type="ECO:0000256" key="4">
    <source>
        <dbReference type="ARBA" id="ARBA00022692"/>
    </source>
</evidence>
<dbReference type="AlphaFoldDB" id="A0A1M5RIZ3"/>
<reference evidence="9 10" key="1">
    <citation type="submission" date="2016-11" db="EMBL/GenBank/DDBJ databases">
        <authorList>
            <person name="Jaros S."/>
            <person name="Januszkiewicz K."/>
            <person name="Wedrychowicz H."/>
        </authorList>
    </citation>
    <scope>NUCLEOTIDE SEQUENCE [LARGE SCALE GENOMIC DNA]</scope>
    <source>
        <strain evidence="9 10">DSM 9297</strain>
    </source>
</reference>
<evidence type="ECO:0000256" key="7">
    <source>
        <dbReference type="RuleBase" id="RU363032"/>
    </source>
</evidence>
<accession>A0A1M5RIZ3</accession>
<dbReference type="OrthoDB" id="312811at2157"/>
<dbReference type="PROSITE" id="PS50928">
    <property type="entry name" value="ABC_TM1"/>
    <property type="match status" value="1"/>
</dbReference>
<dbReference type="STRING" id="43928.SAMN05443636_2214"/>
<dbReference type="GO" id="GO:0005886">
    <property type="term" value="C:plasma membrane"/>
    <property type="evidence" value="ECO:0007669"/>
    <property type="project" value="UniProtKB-SubCell"/>
</dbReference>
<dbReference type="Gene3D" id="1.10.3720.10">
    <property type="entry name" value="MetI-like"/>
    <property type="match status" value="1"/>
</dbReference>
<dbReference type="InterPro" id="IPR035906">
    <property type="entry name" value="MetI-like_sf"/>
</dbReference>
<dbReference type="PANTHER" id="PTHR43386">
    <property type="entry name" value="OLIGOPEPTIDE TRANSPORT SYSTEM PERMEASE PROTEIN APPC"/>
    <property type="match status" value="1"/>
</dbReference>
<keyword evidence="2 7" id="KW-0813">Transport</keyword>
<evidence type="ECO:0000256" key="5">
    <source>
        <dbReference type="ARBA" id="ARBA00022989"/>
    </source>
</evidence>
<organism evidence="9 10">
    <name type="scientific">Halobaculum gomorrense</name>
    <dbReference type="NCBI Taxonomy" id="43928"/>
    <lineage>
        <taxon>Archaea</taxon>
        <taxon>Methanobacteriati</taxon>
        <taxon>Methanobacteriota</taxon>
        <taxon>Stenosarchaea group</taxon>
        <taxon>Halobacteria</taxon>
        <taxon>Halobacteriales</taxon>
        <taxon>Haloferacaceae</taxon>
        <taxon>Halobaculum</taxon>
    </lineage>
</organism>
<feature type="transmembrane region" description="Helical" evidence="7">
    <location>
        <begin position="304"/>
        <end position="329"/>
    </location>
</feature>